<evidence type="ECO:0000313" key="2">
    <source>
        <dbReference type="Proteomes" id="UP000005237"/>
    </source>
</evidence>
<proteinExistence type="predicted"/>
<organism evidence="1 2">
    <name type="scientific">Caenorhabditis japonica</name>
    <dbReference type="NCBI Taxonomy" id="281687"/>
    <lineage>
        <taxon>Eukaryota</taxon>
        <taxon>Metazoa</taxon>
        <taxon>Ecdysozoa</taxon>
        <taxon>Nematoda</taxon>
        <taxon>Chromadorea</taxon>
        <taxon>Rhabditida</taxon>
        <taxon>Rhabditina</taxon>
        <taxon>Rhabditomorpha</taxon>
        <taxon>Rhabditoidea</taxon>
        <taxon>Rhabditidae</taxon>
        <taxon>Peloderinae</taxon>
        <taxon>Caenorhabditis</taxon>
    </lineage>
</organism>
<keyword evidence="2" id="KW-1185">Reference proteome</keyword>
<protein>
    <submittedName>
        <fullName evidence="1">Uncharacterized protein</fullName>
    </submittedName>
</protein>
<accession>A0A8R1IWS2</accession>
<reference evidence="2" key="1">
    <citation type="submission" date="2010-08" db="EMBL/GenBank/DDBJ databases">
        <authorList>
            <consortium name="Caenorhabditis japonica Sequencing Consortium"/>
            <person name="Wilson R.K."/>
        </authorList>
    </citation>
    <scope>NUCLEOTIDE SEQUENCE [LARGE SCALE GENOMIC DNA]</scope>
    <source>
        <strain evidence="2">DF5081</strain>
    </source>
</reference>
<dbReference type="EnsemblMetazoa" id="CJA38623b.1">
    <property type="protein sequence ID" value="CJA38623b.1"/>
    <property type="gene ID" value="WBGene00214470"/>
</dbReference>
<sequence>MMIRVRFSRNDKRGKLPRWIQEYLEPTSTNLSIDETAQVARRWLTLMAQPFTKEDQLGVSLLNEEMLEQSAIKRFESVVEYVD</sequence>
<dbReference type="Proteomes" id="UP000005237">
    <property type="component" value="Unassembled WGS sequence"/>
</dbReference>
<evidence type="ECO:0000313" key="1">
    <source>
        <dbReference type="EnsemblMetazoa" id="CJA38623b.1"/>
    </source>
</evidence>
<reference evidence="1" key="2">
    <citation type="submission" date="2022-06" db="UniProtKB">
        <authorList>
            <consortium name="EnsemblMetazoa"/>
        </authorList>
    </citation>
    <scope>IDENTIFICATION</scope>
    <source>
        <strain evidence="1">DF5081</strain>
    </source>
</reference>
<name>A0A8R1IWS2_CAEJA</name>
<dbReference type="AlphaFoldDB" id="A0A8R1IWS2"/>